<comment type="function">
    <text evidence="2">Protein O-glucosyltransferase. Catalyzes the reaction that attaches glucose through an O-glycosidic linkage to a conserved serine residue found in the consensus sequence C-X-S-X-[PA]-C in epidermal growth factor-like repeats. Regulates Notch signaling by glucosylating Notch in the ER, glucosylation is required for the correct folding and cleavage of Notch.</text>
</comment>
<dbReference type="Proteomes" id="UP000046395">
    <property type="component" value="Unassembled WGS sequence"/>
</dbReference>
<dbReference type="SMART" id="SM00672">
    <property type="entry name" value="CAP10"/>
    <property type="match status" value="1"/>
</dbReference>
<evidence type="ECO:0000313" key="4">
    <source>
        <dbReference type="Proteomes" id="UP000046395"/>
    </source>
</evidence>
<protein>
    <submittedName>
        <fullName evidence="5">CAP10 domain-containing protein</fullName>
    </submittedName>
</protein>
<dbReference type="PANTHER" id="PTHR12203">
    <property type="entry name" value="KDEL LYS-ASP-GLU-LEU CONTAINING - RELATED"/>
    <property type="match status" value="1"/>
</dbReference>
<reference evidence="5" key="1">
    <citation type="submission" date="2019-12" db="UniProtKB">
        <authorList>
            <consortium name="WormBaseParasite"/>
        </authorList>
    </citation>
    <scope>IDENTIFICATION</scope>
</reference>
<dbReference type="InterPro" id="IPR051091">
    <property type="entry name" value="O-Glucosyltr/Glycosyltrsf_90"/>
</dbReference>
<evidence type="ECO:0000256" key="2">
    <source>
        <dbReference type="ARBA" id="ARBA00045690"/>
    </source>
</evidence>
<evidence type="ECO:0000313" key="5">
    <source>
        <dbReference type="WBParaSite" id="TMUE_3000014080.1"/>
    </source>
</evidence>
<dbReference type="InterPro" id="IPR013783">
    <property type="entry name" value="Ig-like_fold"/>
</dbReference>
<evidence type="ECO:0000256" key="1">
    <source>
        <dbReference type="ARBA" id="ARBA00004319"/>
    </source>
</evidence>
<dbReference type="AlphaFoldDB" id="A0A5S6R3K1"/>
<dbReference type="Gene3D" id="2.60.40.10">
    <property type="entry name" value="Immunoglobulins"/>
    <property type="match status" value="1"/>
</dbReference>
<sequence>MDFLEKDSSLSKRTKLNPLHITELVKFCMKQDFRCSFEIINTGSLLALVNVVGASVVDRAILYGPAIEIPTLVLPARYFFVQLVDERGKNITQSQGADAIEVRIWPDGGASCSFHHFVYDAFDGSYNVRLVLHETCANLLVSVFSKSGKPLSKKHLLKGMLDPDDCVCPMAVEDWKAMARCAEDLFHLIDEDLAPWPSGSVNFKYVIGEVEKKWGRQTKGASLVHYRIRGNRIFKKTYGTYVGFSEFSDRALLSITRKVRLPDTDFVLNLGDWPLELHRRHSRPPVPIISWCGSADSLDIVLPSYEVMLNTLKTNLSYNHDLLSVNHLRHIPWKEKVSKAFWRGRDSREERLLLVNISRSHPDLLDAALTHFFFFHDQMTVYGPEVSTIPFQDFFKYKYQVNVDGTVAAYRLTMLLAGNSLVLKQDSKYYEHYYRGMQKDVHYVPIKEDLSNLIEKIKWAKDNPKKALKVISNAHKFLRHNVMPREVFCYNIEVLLRYDKILKHPLHSVNMSDFQEVIQYPADEQTRCSCAQNMKQRHEL</sequence>
<keyword evidence="4" id="KW-1185">Reference proteome</keyword>
<dbReference type="GO" id="GO:0005788">
    <property type="term" value="C:endoplasmic reticulum lumen"/>
    <property type="evidence" value="ECO:0007669"/>
    <property type="project" value="UniProtKB-SubCell"/>
</dbReference>
<organism evidence="4 5">
    <name type="scientific">Trichuris muris</name>
    <name type="common">Mouse whipworm</name>
    <dbReference type="NCBI Taxonomy" id="70415"/>
    <lineage>
        <taxon>Eukaryota</taxon>
        <taxon>Metazoa</taxon>
        <taxon>Ecdysozoa</taxon>
        <taxon>Nematoda</taxon>
        <taxon>Enoplea</taxon>
        <taxon>Dorylaimia</taxon>
        <taxon>Trichinellida</taxon>
        <taxon>Trichuridae</taxon>
        <taxon>Trichuris</taxon>
    </lineage>
</organism>
<dbReference type="InterPro" id="IPR006598">
    <property type="entry name" value="CAP10"/>
</dbReference>
<name>A0A5S6R3K1_TRIMR</name>
<evidence type="ECO:0000259" key="3">
    <source>
        <dbReference type="SMART" id="SM00672"/>
    </source>
</evidence>
<proteinExistence type="predicted"/>
<dbReference type="PANTHER" id="PTHR12203:SF122">
    <property type="entry name" value="GLYCOSYL TRANSFERASE CAP10 DOMAIN-CONTAINING PROTEIN"/>
    <property type="match status" value="1"/>
</dbReference>
<dbReference type="WBParaSite" id="TMUE_3000014080.1">
    <property type="protein sequence ID" value="TMUE_3000014080.1"/>
    <property type="gene ID" value="WBGene00292828"/>
</dbReference>
<comment type="subcellular location">
    <subcellularLocation>
        <location evidence="1">Endoplasmic reticulum lumen</location>
    </subcellularLocation>
</comment>
<accession>A0A5S6R3K1</accession>
<feature type="domain" description="Glycosyl transferase CAP10" evidence="3">
    <location>
        <begin position="260"/>
        <end position="505"/>
    </location>
</feature>
<dbReference type="Pfam" id="PF05686">
    <property type="entry name" value="Glyco_transf_90"/>
    <property type="match status" value="1"/>
</dbReference>
<dbReference type="GO" id="GO:0046527">
    <property type="term" value="F:glucosyltransferase activity"/>
    <property type="evidence" value="ECO:0007669"/>
    <property type="project" value="TreeGrafter"/>
</dbReference>